<protein>
    <submittedName>
        <fullName evidence="2">Uncharacterized protein</fullName>
    </submittedName>
</protein>
<organism evidence="2 3">
    <name type="scientific">Coprinellus micaceus</name>
    <name type="common">Glistening ink-cap mushroom</name>
    <name type="synonym">Coprinus micaceus</name>
    <dbReference type="NCBI Taxonomy" id="71717"/>
    <lineage>
        <taxon>Eukaryota</taxon>
        <taxon>Fungi</taxon>
        <taxon>Dikarya</taxon>
        <taxon>Basidiomycota</taxon>
        <taxon>Agaricomycotina</taxon>
        <taxon>Agaricomycetes</taxon>
        <taxon>Agaricomycetidae</taxon>
        <taxon>Agaricales</taxon>
        <taxon>Agaricineae</taxon>
        <taxon>Psathyrellaceae</taxon>
        <taxon>Coprinellus</taxon>
    </lineage>
</organism>
<dbReference type="Proteomes" id="UP000298030">
    <property type="component" value="Unassembled WGS sequence"/>
</dbReference>
<dbReference type="EMBL" id="QPFP01000020">
    <property type="protein sequence ID" value="TEB31047.1"/>
    <property type="molecule type" value="Genomic_DNA"/>
</dbReference>
<evidence type="ECO:0000313" key="3">
    <source>
        <dbReference type="Proteomes" id="UP000298030"/>
    </source>
</evidence>
<name>A0A4Y7TA43_COPMI</name>
<feature type="compositionally biased region" description="Polar residues" evidence="1">
    <location>
        <begin position="1"/>
        <end position="24"/>
    </location>
</feature>
<sequence length="87" mass="9317">MDTSVLPSLSTLGQSDEESCTTASIRKKPYTSSKSPSNSSHVHHLQVTRLSTQHVYSDPSPEAFEPKNRLDTAVIDDNTAGSGLGSQ</sequence>
<reference evidence="2 3" key="1">
    <citation type="journal article" date="2019" name="Nat. Ecol. Evol.">
        <title>Megaphylogeny resolves global patterns of mushroom evolution.</title>
        <authorList>
            <person name="Varga T."/>
            <person name="Krizsan K."/>
            <person name="Foldi C."/>
            <person name="Dima B."/>
            <person name="Sanchez-Garcia M."/>
            <person name="Sanchez-Ramirez S."/>
            <person name="Szollosi G.J."/>
            <person name="Szarkandi J.G."/>
            <person name="Papp V."/>
            <person name="Albert L."/>
            <person name="Andreopoulos W."/>
            <person name="Angelini C."/>
            <person name="Antonin V."/>
            <person name="Barry K.W."/>
            <person name="Bougher N.L."/>
            <person name="Buchanan P."/>
            <person name="Buyck B."/>
            <person name="Bense V."/>
            <person name="Catcheside P."/>
            <person name="Chovatia M."/>
            <person name="Cooper J."/>
            <person name="Damon W."/>
            <person name="Desjardin D."/>
            <person name="Finy P."/>
            <person name="Geml J."/>
            <person name="Haridas S."/>
            <person name="Hughes K."/>
            <person name="Justo A."/>
            <person name="Karasinski D."/>
            <person name="Kautmanova I."/>
            <person name="Kiss B."/>
            <person name="Kocsube S."/>
            <person name="Kotiranta H."/>
            <person name="LaButti K.M."/>
            <person name="Lechner B.E."/>
            <person name="Liimatainen K."/>
            <person name="Lipzen A."/>
            <person name="Lukacs Z."/>
            <person name="Mihaltcheva S."/>
            <person name="Morgado L.N."/>
            <person name="Niskanen T."/>
            <person name="Noordeloos M.E."/>
            <person name="Ohm R.A."/>
            <person name="Ortiz-Santana B."/>
            <person name="Ovrebo C."/>
            <person name="Racz N."/>
            <person name="Riley R."/>
            <person name="Savchenko A."/>
            <person name="Shiryaev A."/>
            <person name="Soop K."/>
            <person name="Spirin V."/>
            <person name="Szebenyi C."/>
            <person name="Tomsovsky M."/>
            <person name="Tulloss R.E."/>
            <person name="Uehling J."/>
            <person name="Grigoriev I.V."/>
            <person name="Vagvolgyi C."/>
            <person name="Papp T."/>
            <person name="Martin F.M."/>
            <person name="Miettinen O."/>
            <person name="Hibbett D.S."/>
            <person name="Nagy L.G."/>
        </authorList>
    </citation>
    <scope>NUCLEOTIDE SEQUENCE [LARGE SCALE GENOMIC DNA]</scope>
    <source>
        <strain evidence="2 3">FP101781</strain>
    </source>
</reference>
<keyword evidence="3" id="KW-1185">Reference proteome</keyword>
<feature type="region of interest" description="Disordered" evidence="1">
    <location>
        <begin position="1"/>
        <end position="87"/>
    </location>
</feature>
<proteinExistence type="predicted"/>
<evidence type="ECO:0000256" key="1">
    <source>
        <dbReference type="SAM" id="MobiDB-lite"/>
    </source>
</evidence>
<accession>A0A4Y7TA43</accession>
<dbReference type="AlphaFoldDB" id="A0A4Y7TA43"/>
<evidence type="ECO:0000313" key="2">
    <source>
        <dbReference type="EMBL" id="TEB31047.1"/>
    </source>
</evidence>
<comment type="caution">
    <text evidence="2">The sequence shown here is derived from an EMBL/GenBank/DDBJ whole genome shotgun (WGS) entry which is preliminary data.</text>
</comment>
<gene>
    <name evidence="2" type="ORF">FA13DRAFT_1733005</name>
</gene>